<accession>A0ABR0XXA8</accession>
<dbReference type="Gene3D" id="3.60.10.10">
    <property type="entry name" value="Endonuclease/exonuclease/phosphatase"/>
    <property type="match status" value="1"/>
</dbReference>
<evidence type="ECO:0000313" key="2">
    <source>
        <dbReference type="EMBL" id="KAK6163751.1"/>
    </source>
</evidence>
<dbReference type="Proteomes" id="UP001318860">
    <property type="component" value="Unassembled WGS sequence"/>
</dbReference>
<evidence type="ECO:0000259" key="1">
    <source>
        <dbReference type="Pfam" id="PF03372"/>
    </source>
</evidence>
<dbReference type="EMBL" id="JABTTQ020000001">
    <property type="protein sequence ID" value="KAK6163751.1"/>
    <property type="molecule type" value="Genomic_DNA"/>
</dbReference>
<feature type="domain" description="Endonuclease/exonuclease/phosphatase" evidence="1">
    <location>
        <begin position="26"/>
        <end position="167"/>
    </location>
</feature>
<dbReference type="SUPFAM" id="SSF56219">
    <property type="entry name" value="DNase I-like"/>
    <property type="match status" value="1"/>
</dbReference>
<comment type="caution">
    <text evidence="2">The sequence shown here is derived from an EMBL/GenBank/DDBJ whole genome shotgun (WGS) entry which is preliminary data.</text>
</comment>
<reference evidence="2 3" key="1">
    <citation type="journal article" date="2021" name="Comput. Struct. Biotechnol. J.">
        <title>De novo genome assembly of the potent medicinal plant Rehmannia glutinosa using nanopore technology.</title>
        <authorList>
            <person name="Ma L."/>
            <person name="Dong C."/>
            <person name="Song C."/>
            <person name="Wang X."/>
            <person name="Zheng X."/>
            <person name="Niu Y."/>
            <person name="Chen S."/>
            <person name="Feng W."/>
        </authorList>
    </citation>
    <scope>NUCLEOTIDE SEQUENCE [LARGE SCALE GENOMIC DNA]</scope>
    <source>
        <strain evidence="2">DH-2019</strain>
    </source>
</reference>
<dbReference type="InterPro" id="IPR005135">
    <property type="entry name" value="Endo/exonuclease/phosphatase"/>
</dbReference>
<dbReference type="Pfam" id="PF03372">
    <property type="entry name" value="Exo_endo_phos"/>
    <property type="match status" value="1"/>
</dbReference>
<name>A0ABR0XXA8_REHGL</name>
<gene>
    <name evidence="2" type="ORF">DH2020_000615</name>
</gene>
<dbReference type="PANTHER" id="PTHR33710:SF71">
    <property type="entry name" value="ENDONUCLEASE_EXONUCLEASE_PHOSPHATASE DOMAIN-CONTAINING PROTEIN"/>
    <property type="match status" value="1"/>
</dbReference>
<organism evidence="2 3">
    <name type="scientific">Rehmannia glutinosa</name>
    <name type="common">Chinese foxglove</name>
    <dbReference type="NCBI Taxonomy" id="99300"/>
    <lineage>
        <taxon>Eukaryota</taxon>
        <taxon>Viridiplantae</taxon>
        <taxon>Streptophyta</taxon>
        <taxon>Embryophyta</taxon>
        <taxon>Tracheophyta</taxon>
        <taxon>Spermatophyta</taxon>
        <taxon>Magnoliopsida</taxon>
        <taxon>eudicotyledons</taxon>
        <taxon>Gunneridae</taxon>
        <taxon>Pentapetalae</taxon>
        <taxon>asterids</taxon>
        <taxon>lamiids</taxon>
        <taxon>Lamiales</taxon>
        <taxon>Orobanchaceae</taxon>
        <taxon>Rehmannieae</taxon>
        <taxon>Rehmannia</taxon>
    </lineage>
</organism>
<dbReference type="PANTHER" id="PTHR33710">
    <property type="entry name" value="BNAC02G09200D PROTEIN"/>
    <property type="match status" value="1"/>
</dbReference>
<proteinExistence type="predicted"/>
<sequence length="358" mass="41531">MEPMTRVNFPSYCNKLGFQNGIANATNKIWIFWDHSFSGSILRDSDQIIDVEFSSTAFPSKFIASFVYAKSTRIERRTLWDELRAASNLFDHKPWLVGGDLNCFLTEDERIGSNTDSHLDMEEFGQMVSDSGLIDIGYEGDNMHTWTRSGLQERLDRIFINHTWADNFPKSAVNHLPRANSDHAPLFCHVYLSVNKPPVTFRYMNMWTRHHTFLDTLIAQLLQLKKEYDSNPSPTLLAALNHAKSKLVLATRIEEDFWHQKSSCKWIVEGNRNTKYFHNLVKQKRVRSRIHSITEGGNTFTSDVDIQRSCIQFFTDYMANDTICHEFDCDFPIPTIPNSVDLISYVIPLIKMRLRKNF</sequence>
<protein>
    <recommendedName>
        <fullName evidence="1">Endonuclease/exonuclease/phosphatase domain-containing protein</fullName>
    </recommendedName>
</protein>
<keyword evidence="3" id="KW-1185">Reference proteome</keyword>
<evidence type="ECO:0000313" key="3">
    <source>
        <dbReference type="Proteomes" id="UP001318860"/>
    </source>
</evidence>
<dbReference type="InterPro" id="IPR036691">
    <property type="entry name" value="Endo/exonu/phosph_ase_sf"/>
</dbReference>